<dbReference type="SUPFAM" id="SSF55331">
    <property type="entry name" value="Tautomerase/MIF"/>
    <property type="match status" value="1"/>
</dbReference>
<evidence type="ECO:0000313" key="4">
    <source>
        <dbReference type="EMBL" id="MDV7693286.1"/>
    </source>
</evidence>
<evidence type="ECO:0000256" key="1">
    <source>
        <dbReference type="ARBA" id="ARBA00006723"/>
    </source>
</evidence>
<comment type="caution">
    <text evidence="4">The sequence shown here is derived from an EMBL/GenBank/DDBJ whole genome shotgun (WGS) entry which is preliminary data.</text>
</comment>
<dbReference type="InterPro" id="IPR014347">
    <property type="entry name" value="Tautomerase/MIF_sf"/>
</dbReference>
<dbReference type="NCBIfam" id="NF002571">
    <property type="entry name" value="PRK02220.1"/>
    <property type="match status" value="1"/>
</dbReference>
<organism evidence="4 5">
    <name type="scientific">Pediococcus parvulus</name>
    <dbReference type="NCBI Taxonomy" id="54062"/>
    <lineage>
        <taxon>Bacteria</taxon>
        <taxon>Bacillati</taxon>
        <taxon>Bacillota</taxon>
        <taxon>Bacilli</taxon>
        <taxon>Lactobacillales</taxon>
        <taxon>Lactobacillaceae</taxon>
        <taxon>Pediococcus</taxon>
    </lineage>
</organism>
<sequence>MVNNIEEEFNMPLVHIDLIEGRSTDQLRQLVKDVTSAVSKNTGAPAEHIHIVLNEMRPDRYSDGGVLRSDEK</sequence>
<dbReference type="GeneID" id="93383144"/>
<evidence type="ECO:0000256" key="2">
    <source>
        <dbReference type="ARBA" id="ARBA00023235"/>
    </source>
</evidence>
<evidence type="ECO:0000259" key="3">
    <source>
        <dbReference type="Pfam" id="PF01361"/>
    </source>
</evidence>
<protein>
    <submittedName>
        <fullName evidence="4">4-oxalocrotonate tautomerase</fullName>
        <ecNumber evidence="4">5.3.2.6</ecNumber>
    </submittedName>
</protein>
<dbReference type="PANTHER" id="PTHR35530">
    <property type="entry name" value="TAUTOMERASE-RELATED"/>
    <property type="match status" value="1"/>
</dbReference>
<dbReference type="Proteomes" id="UP001275867">
    <property type="component" value="Unassembled WGS sequence"/>
</dbReference>
<comment type="similarity">
    <text evidence="1">Belongs to the 4-oxalocrotonate tautomerase family.</text>
</comment>
<evidence type="ECO:0000313" key="5">
    <source>
        <dbReference type="Proteomes" id="UP001275867"/>
    </source>
</evidence>
<proteinExistence type="inferred from homology"/>
<dbReference type="EC" id="5.3.2.6" evidence="4"/>
<dbReference type="InterPro" id="IPR004370">
    <property type="entry name" value="4-OT-like_dom"/>
</dbReference>
<dbReference type="PANTHER" id="PTHR35530:SF1">
    <property type="entry name" value="2-HYDROXYMUCONATE TAUTOMERASE"/>
    <property type="match status" value="1"/>
</dbReference>
<gene>
    <name evidence="4" type="ORF">GA842_00035</name>
</gene>
<feature type="domain" description="4-oxalocrotonate tautomerase-like" evidence="3">
    <location>
        <begin position="12"/>
        <end position="66"/>
    </location>
</feature>
<keyword evidence="2 4" id="KW-0413">Isomerase</keyword>
<dbReference type="RefSeq" id="WP_147206650.1">
    <property type="nucleotide sequence ID" value="NZ_BJWE01000001.1"/>
</dbReference>
<accession>A0AAP5T9X4</accession>
<reference evidence="4" key="1">
    <citation type="submission" date="2019-10" db="EMBL/GenBank/DDBJ databases">
        <title>Malate fermentation in French cider.</title>
        <authorList>
            <person name="Cousin F.J."/>
            <person name="Medina Fernandez S."/>
            <person name="Misery B."/>
            <person name="Laplace J.-M."/>
            <person name="Cretenet M."/>
        </authorList>
    </citation>
    <scope>NUCLEOTIDE SEQUENCE</scope>
    <source>
        <strain evidence="4">UCMA15901</strain>
    </source>
</reference>
<dbReference type="AlphaFoldDB" id="A0AAP5T9X4"/>
<name>A0AAP5T9X4_9LACO</name>
<dbReference type="GO" id="GO:0016853">
    <property type="term" value="F:isomerase activity"/>
    <property type="evidence" value="ECO:0007669"/>
    <property type="project" value="UniProtKB-KW"/>
</dbReference>
<dbReference type="Gene3D" id="3.30.429.10">
    <property type="entry name" value="Macrophage Migration Inhibitory Factor"/>
    <property type="match status" value="1"/>
</dbReference>
<dbReference type="EMBL" id="WERX01000001">
    <property type="protein sequence ID" value="MDV7693286.1"/>
    <property type="molecule type" value="Genomic_DNA"/>
</dbReference>
<dbReference type="Pfam" id="PF01361">
    <property type="entry name" value="Tautomerase"/>
    <property type="match status" value="1"/>
</dbReference>